<feature type="region of interest" description="Disordered" evidence="1">
    <location>
        <begin position="480"/>
        <end position="521"/>
    </location>
</feature>
<feature type="region of interest" description="Disordered" evidence="1">
    <location>
        <begin position="1"/>
        <end position="35"/>
    </location>
</feature>
<dbReference type="Proteomes" id="UP000679071">
    <property type="component" value="Segment"/>
</dbReference>
<reference evidence="3" key="1">
    <citation type="submission" date="2018-02" db="EMBL/GenBank/DDBJ databases">
        <title>A New Nudivirus from Drosophila melanogaster.</title>
        <authorList>
            <consortium name="DrosEU"/>
            <person name="Obbard D.J."/>
            <person name="Staubach F."/>
            <person name="Betancourt A."/>
        </authorList>
    </citation>
    <scope>NUCLEOTIDE SEQUENCE [LARGE SCALE GENOMIC DNA]</scope>
</reference>
<keyword evidence="3" id="KW-1185">Reference proteome</keyword>
<protein>
    <submittedName>
        <fullName evidence="2">GrBNV gp06-like protein-like protein</fullName>
    </submittedName>
</protein>
<dbReference type="GeneID" id="80535685"/>
<sequence length="549" mass="62266">MNSLDMNSTSINNKTQNNNNTMMPMPPLSMSPHMPSAAFYQVPQQLMSHLQQHQQQQPQQQQHSPQQNLQLSTLSEQVQHMPQVMNNTSAFPMPQTAYVNNLIASTATSNSTPNPNQFDVVNMTYDDFKSEKTFLSEETYKTLADDFSQITKMNLIDDIDPDLLYTLYVRHSAFIYNEYYFGLLSNLYRKRYNTLYDKYPSLSVYVEFCLATIIFKSEEMFRNHCISKTLKIPTSGNATGFNKLIRTNLKRPTSTNNAKDEPQVKKNNLSKHPFFNTSVYKAKQILFSIGKCTDHCIPADFASLLFTVTKGVVKKMDGKIAHPYEGLKVTFTKPVLCLLSDRKVKDFKYSYLEHLSQLDYLLTKMIGKSILNSQFQLGKKQKLGALYLSSGKFEDLDKVSSGYLMTLVNNLSLFQMGNNAMMCKTYSDLVFNLDDQTQINDDNMTICEQLIEKNKEDSDEIIRQYEIENGIMEADVVDANDNDTATGDSTQMDDNKNNNDTIDNNGIKDDSNSADIKDDSNSAAIKDDSNIVVNDGIKKNDSSIEIVNA</sequence>
<feature type="compositionally biased region" description="Low complexity" evidence="1">
    <location>
        <begin position="7"/>
        <end position="23"/>
    </location>
</feature>
<feature type="compositionally biased region" description="Basic and acidic residues" evidence="1">
    <location>
        <begin position="506"/>
        <end position="521"/>
    </location>
</feature>
<evidence type="ECO:0000313" key="3">
    <source>
        <dbReference type="Proteomes" id="UP000679071"/>
    </source>
</evidence>
<accession>A0A3G3E614</accession>
<evidence type="ECO:0000313" key="2">
    <source>
        <dbReference type="EMBL" id="AYP97909.1"/>
    </source>
</evidence>
<dbReference type="EMBL" id="MG969167">
    <property type="protein sequence ID" value="AYP97909.1"/>
    <property type="molecule type" value="Genomic_DNA"/>
</dbReference>
<dbReference type="RefSeq" id="YP_010797707.1">
    <property type="nucleotide sequence ID" value="NC_076232.1"/>
</dbReference>
<proteinExistence type="predicted"/>
<feature type="region of interest" description="Disordered" evidence="1">
    <location>
        <begin position="47"/>
        <end position="69"/>
    </location>
</feature>
<evidence type="ECO:0000256" key="1">
    <source>
        <dbReference type="SAM" id="MobiDB-lite"/>
    </source>
</evidence>
<name>A0A3G3E614_9VIRU</name>
<organism evidence="2 3">
    <name type="scientific">Mauternbach virus</name>
    <dbReference type="NCBI Taxonomy" id="2486603"/>
    <lineage>
        <taxon>Viruses</taxon>
        <taxon>Viruses incertae sedis</taxon>
        <taxon>Naldaviricetes</taxon>
        <taxon>Lefavirales</taxon>
        <taxon>Nudiviridae</taxon>
        <taxon>Alphanudivirus</taxon>
        <taxon>Alphanudivirus quartudromelanogasteris</taxon>
    </lineage>
</organism>
<dbReference type="KEGG" id="vg:80535685"/>